<dbReference type="SMART" id="SM00849">
    <property type="entry name" value="Lactamase_B"/>
    <property type="match status" value="1"/>
</dbReference>
<dbReference type="Pfam" id="PF10996">
    <property type="entry name" value="Beta-Casp"/>
    <property type="match status" value="1"/>
</dbReference>
<dbReference type="SMART" id="SM01027">
    <property type="entry name" value="Beta-Casp"/>
    <property type="match status" value="1"/>
</dbReference>
<comment type="caution">
    <text evidence="4">The sequence shown here is derived from an EMBL/GenBank/DDBJ whole genome shotgun (WGS) entry which is preliminary data.</text>
</comment>
<organism evidence="4 5">
    <name type="scientific">Xanthocytophaga agilis</name>
    <dbReference type="NCBI Taxonomy" id="3048010"/>
    <lineage>
        <taxon>Bacteria</taxon>
        <taxon>Pseudomonadati</taxon>
        <taxon>Bacteroidota</taxon>
        <taxon>Cytophagia</taxon>
        <taxon>Cytophagales</taxon>
        <taxon>Rhodocytophagaceae</taxon>
        <taxon>Xanthocytophaga</taxon>
    </lineage>
</organism>
<reference evidence="4" key="1">
    <citation type="submission" date="2023-05" db="EMBL/GenBank/DDBJ databases">
        <authorList>
            <person name="Zhang X."/>
        </authorList>
    </citation>
    <scope>NUCLEOTIDE SEQUENCE</scope>
    <source>
        <strain evidence="4">BD1B2-1</strain>
    </source>
</reference>
<dbReference type="InterPro" id="IPR001279">
    <property type="entry name" value="Metallo-B-lactamas"/>
</dbReference>
<gene>
    <name evidence="4" type="ORF">QNI22_22305</name>
</gene>
<dbReference type="EC" id="3.-.-.-" evidence="4"/>
<evidence type="ECO:0000313" key="4">
    <source>
        <dbReference type="EMBL" id="MDJ1503418.1"/>
    </source>
</evidence>
<dbReference type="EMBL" id="JASJOU010000008">
    <property type="protein sequence ID" value="MDJ1503418.1"/>
    <property type="molecule type" value="Genomic_DNA"/>
</dbReference>
<dbReference type="GO" id="GO:0016787">
    <property type="term" value="F:hydrolase activity"/>
    <property type="evidence" value="ECO:0007669"/>
    <property type="project" value="UniProtKB-KW"/>
</dbReference>
<protein>
    <submittedName>
        <fullName evidence="4">MBL fold metallo-hydrolase</fullName>
        <ecNumber evidence="4">3.-.-.-</ecNumber>
    </submittedName>
</protein>
<dbReference type="Gene3D" id="3.40.50.10890">
    <property type="match status" value="1"/>
</dbReference>
<dbReference type="InterPro" id="IPR011108">
    <property type="entry name" value="RMMBL"/>
</dbReference>
<evidence type="ECO:0000259" key="2">
    <source>
        <dbReference type="SMART" id="SM00849"/>
    </source>
</evidence>
<dbReference type="InterPro" id="IPR050698">
    <property type="entry name" value="MBL"/>
</dbReference>
<accession>A0AAE3UI92</accession>
<dbReference type="Pfam" id="PF07521">
    <property type="entry name" value="RMMBL"/>
    <property type="match status" value="1"/>
</dbReference>
<proteinExistence type="predicted"/>
<dbReference type="Pfam" id="PF00753">
    <property type="entry name" value="Lactamase_B"/>
    <property type="match status" value="1"/>
</dbReference>
<dbReference type="GO" id="GO:0004521">
    <property type="term" value="F:RNA endonuclease activity"/>
    <property type="evidence" value="ECO:0007669"/>
    <property type="project" value="TreeGrafter"/>
</dbReference>
<dbReference type="Proteomes" id="UP001232063">
    <property type="component" value="Unassembled WGS sequence"/>
</dbReference>
<evidence type="ECO:0000259" key="3">
    <source>
        <dbReference type="SMART" id="SM01027"/>
    </source>
</evidence>
<dbReference type="Gene3D" id="3.60.15.10">
    <property type="entry name" value="Ribonuclease Z/Hydroxyacylglutathione hydrolase-like"/>
    <property type="match status" value="1"/>
</dbReference>
<feature type="domain" description="Metallo-beta-lactamase" evidence="2">
    <location>
        <begin position="13"/>
        <end position="262"/>
    </location>
</feature>
<dbReference type="PANTHER" id="PTHR11203:SF37">
    <property type="entry name" value="INTEGRATOR COMPLEX SUBUNIT 11"/>
    <property type="match status" value="1"/>
</dbReference>
<dbReference type="PANTHER" id="PTHR11203">
    <property type="entry name" value="CLEAVAGE AND POLYADENYLATION SPECIFICITY FACTOR FAMILY MEMBER"/>
    <property type="match status" value="1"/>
</dbReference>
<feature type="domain" description="Beta-Casp" evidence="3">
    <location>
        <begin position="267"/>
        <end position="392"/>
    </location>
</feature>
<dbReference type="RefSeq" id="WP_314514040.1">
    <property type="nucleotide sequence ID" value="NZ_JASJOU010000008.1"/>
</dbReference>
<dbReference type="SUPFAM" id="SSF56281">
    <property type="entry name" value="Metallo-hydrolase/oxidoreductase"/>
    <property type="match status" value="1"/>
</dbReference>
<keyword evidence="1 4" id="KW-0378">Hydrolase</keyword>
<sequence>MKLTFWGAARQVTGSMFLLELEDGYTILIDCGTDLDKQKVERDKLLGHYSLFPFEPSQINLVLLTHAHIDHSGNLPNLIREGYEGQILCTTATLPLADLLLRDAAALNAKRVKELQSEPAGKKKKTSKKKFRPNPLELYLEKQVHETTDRFVTIGFNQKFKVSKTISVTFIPTGHLLGAANIVLDIEENGVKKSIGFSGDVGRKNYPLLPDPQRMPQVDYLVCESTYGGRRHADKDAPEEALAKIIKETCIDQPGRLIIPAFSVGRTQALLFVLNKLYTEEGLPPIKVFSDSPLALASTRVYEKNIGLLNKEAKEFYEEHEELFDFDNLTYVQDMKQSKAIANYNEPCIIISSSGMISGGRVEHHVMTNLPNPYATILLVGFAAEGTLGNKLLKGMRSLSISKDKEIPIMATIKSIDVFSGHGDLDDLTDFVEYQSNDKLKTIFLVHGELESMESFKSHLHYRGYTDIQIPKWGDEFEL</sequence>
<evidence type="ECO:0000313" key="5">
    <source>
        <dbReference type="Proteomes" id="UP001232063"/>
    </source>
</evidence>
<dbReference type="InterPro" id="IPR022712">
    <property type="entry name" value="Beta_Casp"/>
</dbReference>
<dbReference type="AlphaFoldDB" id="A0AAE3UI92"/>
<dbReference type="CDD" id="cd16295">
    <property type="entry name" value="TTHA0252-CPSF-like_MBL-fold"/>
    <property type="match status" value="1"/>
</dbReference>
<evidence type="ECO:0000256" key="1">
    <source>
        <dbReference type="ARBA" id="ARBA00022801"/>
    </source>
</evidence>
<dbReference type="InterPro" id="IPR036866">
    <property type="entry name" value="RibonucZ/Hydroxyglut_hydro"/>
</dbReference>
<keyword evidence="5" id="KW-1185">Reference proteome</keyword>
<name>A0AAE3UI92_9BACT</name>